<dbReference type="eggNOG" id="ENOG5033AZ3">
    <property type="taxonomic scope" value="Bacteria"/>
</dbReference>
<organism evidence="1 2">
    <name type="scientific">Providencia alcalifaciens DSM 30120</name>
    <dbReference type="NCBI Taxonomy" id="520999"/>
    <lineage>
        <taxon>Bacteria</taxon>
        <taxon>Pseudomonadati</taxon>
        <taxon>Pseudomonadota</taxon>
        <taxon>Gammaproteobacteria</taxon>
        <taxon>Enterobacterales</taxon>
        <taxon>Morganellaceae</taxon>
        <taxon>Providencia</taxon>
    </lineage>
</organism>
<reference evidence="1 2" key="2">
    <citation type="submission" date="2008-10" db="EMBL/GenBank/DDBJ databases">
        <authorList>
            <person name="Fulton L."/>
            <person name="Clifton S."/>
            <person name="Fulton B."/>
            <person name="Xu J."/>
            <person name="Minx P."/>
            <person name="Pepin K.H."/>
            <person name="Johnson M."/>
            <person name="Bhonagiri V."/>
            <person name="Nash W.E."/>
            <person name="Mardis E.R."/>
            <person name="Wilson R.K."/>
        </authorList>
    </citation>
    <scope>NUCLEOTIDE SEQUENCE [LARGE SCALE GENOMIC DNA]</scope>
    <source>
        <strain evidence="1 2">DSM 30120</strain>
    </source>
</reference>
<sequence>MDVTFNIENIPVRFFSDDPEQPKKQGYFRRNQVDQLWEPEQNVPIVHRFVIEKPEFEGEGARVHFLGYNALEEQISKWTYGEGRIPVLHSTDNTPPTPVTIELDPISVSLPDETKKQIKK</sequence>
<proteinExistence type="predicted"/>
<gene>
    <name evidence="1" type="ORF">PROVALCAL_00311</name>
</gene>
<accession>B6XAG3</accession>
<reference evidence="1 2" key="1">
    <citation type="submission" date="2008-10" db="EMBL/GenBank/DDBJ databases">
        <title>Draft genome sequence of Providencia alcalifaciens (DSM 30120).</title>
        <authorList>
            <person name="Sudarsanam P."/>
            <person name="Ley R."/>
            <person name="Guruge J."/>
            <person name="Turnbaugh P.J."/>
            <person name="Mahowald M."/>
            <person name="Liep D."/>
            <person name="Gordon J."/>
        </authorList>
    </citation>
    <scope>NUCLEOTIDE SEQUENCE [LARGE SCALE GENOMIC DNA]</scope>
    <source>
        <strain evidence="1 2">DSM 30120</strain>
    </source>
</reference>
<comment type="caution">
    <text evidence="1">The sequence shown here is derived from an EMBL/GenBank/DDBJ whole genome shotgun (WGS) entry which is preliminary data.</text>
</comment>
<evidence type="ECO:0000313" key="2">
    <source>
        <dbReference type="Proteomes" id="UP000003729"/>
    </source>
</evidence>
<dbReference type="AlphaFoldDB" id="B6XAG3"/>
<evidence type="ECO:0000313" key="1">
    <source>
        <dbReference type="EMBL" id="EEB47716.1"/>
    </source>
</evidence>
<dbReference type="Proteomes" id="UP000003729">
    <property type="component" value="Unassembled WGS sequence"/>
</dbReference>
<dbReference type="EMBL" id="ABXW01000004">
    <property type="protein sequence ID" value="EEB47716.1"/>
    <property type="molecule type" value="Genomic_DNA"/>
</dbReference>
<name>B6XAG3_9GAMM</name>
<protein>
    <submittedName>
        <fullName evidence="1">Uncharacterized protein</fullName>
    </submittedName>
</protein>